<accession>A0A151SA09</accession>
<keyword evidence="1" id="KW-0175">Coiled coil</keyword>
<feature type="compositionally biased region" description="Pro residues" evidence="2">
    <location>
        <begin position="23"/>
        <end position="34"/>
    </location>
</feature>
<feature type="non-terminal residue" evidence="3">
    <location>
        <position position="1"/>
    </location>
</feature>
<evidence type="ECO:0000313" key="3">
    <source>
        <dbReference type="EMBL" id="KYP51665.1"/>
    </source>
</evidence>
<dbReference type="EMBL" id="KQ483434">
    <property type="protein sequence ID" value="KYP51665.1"/>
    <property type="molecule type" value="Genomic_DNA"/>
</dbReference>
<reference evidence="3" key="1">
    <citation type="journal article" date="2012" name="Nat. Biotechnol.">
        <title>Draft genome sequence of pigeonpea (Cajanus cajan), an orphan legume crop of resource-poor farmers.</title>
        <authorList>
            <person name="Varshney R.K."/>
            <person name="Chen W."/>
            <person name="Li Y."/>
            <person name="Bharti A.K."/>
            <person name="Saxena R.K."/>
            <person name="Schlueter J.A."/>
            <person name="Donoghue M.T."/>
            <person name="Azam S."/>
            <person name="Fan G."/>
            <person name="Whaley A.M."/>
            <person name="Farmer A.D."/>
            <person name="Sheridan J."/>
            <person name="Iwata A."/>
            <person name="Tuteja R."/>
            <person name="Penmetsa R.V."/>
            <person name="Wu W."/>
            <person name="Upadhyaya H.D."/>
            <person name="Yang S.P."/>
            <person name="Shah T."/>
            <person name="Saxena K.B."/>
            <person name="Michael T."/>
            <person name="McCombie W.R."/>
            <person name="Yang B."/>
            <person name="Zhang G."/>
            <person name="Yang H."/>
            <person name="Wang J."/>
            <person name="Spillane C."/>
            <person name="Cook D.R."/>
            <person name="May G.D."/>
            <person name="Xu X."/>
            <person name="Jackson S.A."/>
        </authorList>
    </citation>
    <scope>NUCLEOTIDE SEQUENCE [LARGE SCALE GENOMIC DNA]</scope>
</reference>
<sequence>NGRPNKQHSRHPPQINSTSLPSTFPPIAFPPIDPSPRTSQFPTSPLVQGVHSSNSQPNSDEGPNPISTNVAPKTQENSGKPILNLDGQGKLNGIPPTILELFRHTHQRKDKSWVDRRSEQVNLEEVKNEIDELRVKVVNIEKLFEQNNAMIRQWMDSINRHSMPPSIEDNEDEDETQPPKQPFNPNRGNLLIKIFFTTNTKWL</sequence>
<evidence type="ECO:0000256" key="2">
    <source>
        <dbReference type="SAM" id="MobiDB-lite"/>
    </source>
</evidence>
<feature type="compositionally biased region" description="Polar residues" evidence="2">
    <location>
        <begin position="37"/>
        <end position="78"/>
    </location>
</feature>
<dbReference type="Proteomes" id="UP000075243">
    <property type="component" value="Unassembled WGS sequence"/>
</dbReference>
<evidence type="ECO:0000256" key="1">
    <source>
        <dbReference type="SAM" id="Coils"/>
    </source>
</evidence>
<feature type="coiled-coil region" evidence="1">
    <location>
        <begin position="116"/>
        <end position="143"/>
    </location>
</feature>
<organism evidence="3 4">
    <name type="scientific">Cajanus cajan</name>
    <name type="common">Pigeon pea</name>
    <name type="synonym">Cajanus indicus</name>
    <dbReference type="NCBI Taxonomy" id="3821"/>
    <lineage>
        <taxon>Eukaryota</taxon>
        <taxon>Viridiplantae</taxon>
        <taxon>Streptophyta</taxon>
        <taxon>Embryophyta</taxon>
        <taxon>Tracheophyta</taxon>
        <taxon>Spermatophyta</taxon>
        <taxon>Magnoliopsida</taxon>
        <taxon>eudicotyledons</taxon>
        <taxon>Gunneridae</taxon>
        <taxon>Pentapetalae</taxon>
        <taxon>rosids</taxon>
        <taxon>fabids</taxon>
        <taxon>Fabales</taxon>
        <taxon>Fabaceae</taxon>
        <taxon>Papilionoideae</taxon>
        <taxon>50 kb inversion clade</taxon>
        <taxon>NPAAA clade</taxon>
        <taxon>indigoferoid/millettioid clade</taxon>
        <taxon>Phaseoleae</taxon>
        <taxon>Cajanus</taxon>
    </lineage>
</organism>
<proteinExistence type="predicted"/>
<protein>
    <submittedName>
        <fullName evidence="3">Uncharacterized protein</fullName>
    </submittedName>
</protein>
<feature type="region of interest" description="Disordered" evidence="2">
    <location>
        <begin position="160"/>
        <end position="187"/>
    </location>
</feature>
<dbReference type="STRING" id="3821.A0A151SA09"/>
<feature type="region of interest" description="Disordered" evidence="2">
    <location>
        <begin position="1"/>
        <end position="90"/>
    </location>
</feature>
<evidence type="ECO:0000313" key="4">
    <source>
        <dbReference type="Proteomes" id="UP000075243"/>
    </source>
</evidence>
<feature type="compositionally biased region" description="Basic residues" evidence="2">
    <location>
        <begin position="1"/>
        <end position="11"/>
    </location>
</feature>
<name>A0A151SA09_CAJCA</name>
<gene>
    <name evidence="3" type="ORF">KK1_026433</name>
</gene>
<keyword evidence="4" id="KW-1185">Reference proteome</keyword>
<dbReference type="AlphaFoldDB" id="A0A151SA09"/>
<dbReference type="Gramene" id="C.cajan_27805.t">
    <property type="protein sequence ID" value="C.cajan_27805.t"/>
    <property type="gene ID" value="C.cajan_27805"/>
</dbReference>